<sequence>MANCIAPSISIQPFHGEPRKNPSKRKRPANVDPTQAAKIERHTTVIRDRAEFIDLLAPCLETQYTKQTSTTLIEDYENEILAIQSRLRGLDIYLEYAEKYKGPDMVLITQELEERAKEMWQQLYGEFAYVEALDHARRRLVGTETDLRNFLEKLYAAVDYWDINKTNKKRRPEEGSPREPELKG</sequence>
<proteinExistence type="predicted"/>
<evidence type="ECO:0000313" key="2">
    <source>
        <dbReference type="EMBL" id="KAF2212246.1"/>
    </source>
</evidence>
<reference evidence="2" key="1">
    <citation type="journal article" date="2020" name="Stud. Mycol.">
        <title>101 Dothideomycetes genomes: a test case for predicting lifestyles and emergence of pathogens.</title>
        <authorList>
            <person name="Haridas S."/>
            <person name="Albert R."/>
            <person name="Binder M."/>
            <person name="Bloem J."/>
            <person name="Labutti K."/>
            <person name="Salamov A."/>
            <person name="Andreopoulos B."/>
            <person name="Baker S."/>
            <person name="Barry K."/>
            <person name="Bills G."/>
            <person name="Bluhm B."/>
            <person name="Cannon C."/>
            <person name="Castanera R."/>
            <person name="Culley D."/>
            <person name="Daum C."/>
            <person name="Ezra D."/>
            <person name="Gonzalez J."/>
            <person name="Henrissat B."/>
            <person name="Kuo A."/>
            <person name="Liang C."/>
            <person name="Lipzen A."/>
            <person name="Lutzoni F."/>
            <person name="Magnuson J."/>
            <person name="Mondo S."/>
            <person name="Nolan M."/>
            <person name="Ohm R."/>
            <person name="Pangilinan J."/>
            <person name="Park H.-J."/>
            <person name="Ramirez L."/>
            <person name="Alfaro M."/>
            <person name="Sun H."/>
            <person name="Tritt A."/>
            <person name="Yoshinaga Y."/>
            <person name="Zwiers L.-H."/>
            <person name="Turgeon B."/>
            <person name="Goodwin S."/>
            <person name="Spatafora J."/>
            <person name="Crous P."/>
            <person name="Grigoriev I."/>
        </authorList>
    </citation>
    <scope>NUCLEOTIDE SEQUENCE</scope>
    <source>
        <strain evidence="2">SCOH1-5</strain>
    </source>
</reference>
<accession>A0A6A6FFQ3</accession>
<dbReference type="Proteomes" id="UP000799539">
    <property type="component" value="Unassembled WGS sequence"/>
</dbReference>
<evidence type="ECO:0000313" key="3">
    <source>
        <dbReference type="Proteomes" id="UP000799539"/>
    </source>
</evidence>
<keyword evidence="3" id="KW-1185">Reference proteome</keyword>
<feature type="region of interest" description="Disordered" evidence="1">
    <location>
        <begin position="9"/>
        <end position="32"/>
    </location>
</feature>
<evidence type="ECO:0000256" key="1">
    <source>
        <dbReference type="SAM" id="MobiDB-lite"/>
    </source>
</evidence>
<name>A0A6A6FFQ3_9PEZI</name>
<dbReference type="AlphaFoldDB" id="A0A6A6FFQ3"/>
<organism evidence="2 3">
    <name type="scientific">Cercospora zeae-maydis SCOH1-5</name>
    <dbReference type="NCBI Taxonomy" id="717836"/>
    <lineage>
        <taxon>Eukaryota</taxon>
        <taxon>Fungi</taxon>
        <taxon>Dikarya</taxon>
        <taxon>Ascomycota</taxon>
        <taxon>Pezizomycotina</taxon>
        <taxon>Dothideomycetes</taxon>
        <taxon>Dothideomycetidae</taxon>
        <taxon>Mycosphaerellales</taxon>
        <taxon>Mycosphaerellaceae</taxon>
        <taxon>Cercospora</taxon>
    </lineage>
</organism>
<gene>
    <name evidence="2" type="ORF">CERZMDRAFT_97525</name>
</gene>
<dbReference type="EMBL" id="ML992673">
    <property type="protein sequence ID" value="KAF2212246.1"/>
    <property type="molecule type" value="Genomic_DNA"/>
</dbReference>
<protein>
    <submittedName>
        <fullName evidence="2">Uncharacterized protein</fullName>
    </submittedName>
</protein>